<protein>
    <recommendedName>
        <fullName evidence="10">G-protein coupled receptors family 1 profile domain-containing protein</fullName>
    </recommendedName>
</protein>
<dbReference type="PRINTS" id="PR00237">
    <property type="entry name" value="GPCRRHODOPSN"/>
</dbReference>
<evidence type="ECO:0000313" key="11">
    <source>
        <dbReference type="Ensembl" id="ENSMMOP00000022506.1"/>
    </source>
</evidence>
<dbReference type="Gene3D" id="1.20.1070.10">
    <property type="entry name" value="Rhodopsin 7-helix transmembrane proteins"/>
    <property type="match status" value="1"/>
</dbReference>
<keyword evidence="3 9" id="KW-1133">Transmembrane helix</keyword>
<dbReference type="AlphaFoldDB" id="A0A3Q3XH66"/>
<evidence type="ECO:0000256" key="1">
    <source>
        <dbReference type="ARBA" id="ARBA00004141"/>
    </source>
</evidence>
<evidence type="ECO:0000256" key="9">
    <source>
        <dbReference type="SAM" id="Phobius"/>
    </source>
</evidence>
<feature type="transmembrane region" description="Helical" evidence="9">
    <location>
        <begin position="220"/>
        <end position="247"/>
    </location>
</feature>
<evidence type="ECO:0000313" key="12">
    <source>
        <dbReference type="Proteomes" id="UP000261620"/>
    </source>
</evidence>
<dbReference type="PRINTS" id="PR01157">
    <property type="entry name" value="P2YPURNOCPTR"/>
</dbReference>
<dbReference type="Proteomes" id="UP000261620">
    <property type="component" value="Unplaced"/>
</dbReference>
<feature type="transmembrane region" description="Helical" evidence="9">
    <location>
        <begin position="55"/>
        <end position="73"/>
    </location>
</feature>
<comment type="similarity">
    <text evidence="8">Belongs to the G-protein coupled receptor 1 family.</text>
</comment>
<dbReference type="PROSITE" id="PS50262">
    <property type="entry name" value="G_PROTEIN_RECEP_F1_2"/>
    <property type="match status" value="1"/>
</dbReference>
<dbReference type="Pfam" id="PF00001">
    <property type="entry name" value="7tm_1"/>
    <property type="match status" value="1"/>
</dbReference>
<dbReference type="InterPro" id="IPR017452">
    <property type="entry name" value="GPCR_Rhodpsn_7TM"/>
</dbReference>
<evidence type="ECO:0000256" key="8">
    <source>
        <dbReference type="RuleBase" id="RU000688"/>
    </source>
</evidence>
<evidence type="ECO:0000256" key="2">
    <source>
        <dbReference type="ARBA" id="ARBA00022692"/>
    </source>
</evidence>
<dbReference type="Ensembl" id="ENSMMOT00000022877.1">
    <property type="protein sequence ID" value="ENSMMOP00000022506.1"/>
    <property type="gene ID" value="ENSMMOG00000017105.1"/>
</dbReference>
<evidence type="ECO:0000256" key="3">
    <source>
        <dbReference type="ARBA" id="ARBA00022989"/>
    </source>
</evidence>
<keyword evidence="7 8" id="KW-0807">Transducer</keyword>
<reference evidence="11" key="1">
    <citation type="submission" date="2025-08" db="UniProtKB">
        <authorList>
            <consortium name="Ensembl"/>
        </authorList>
    </citation>
    <scope>IDENTIFICATION</scope>
</reference>
<feature type="transmembrane region" description="Helical" evidence="9">
    <location>
        <begin position="24"/>
        <end position="43"/>
    </location>
</feature>
<dbReference type="GO" id="GO:0004930">
    <property type="term" value="F:G protein-coupled receptor activity"/>
    <property type="evidence" value="ECO:0007669"/>
    <property type="project" value="UniProtKB-KW"/>
</dbReference>
<keyword evidence="12" id="KW-1185">Reference proteome</keyword>
<comment type="subcellular location">
    <subcellularLocation>
        <location evidence="1">Membrane</location>
        <topology evidence="1">Multi-pass membrane protein</topology>
    </subcellularLocation>
</comment>
<keyword evidence="6 8" id="KW-0675">Receptor</keyword>
<organism evidence="11 12">
    <name type="scientific">Mola mola</name>
    <name type="common">Ocean sunfish</name>
    <name type="synonym">Tetraodon mola</name>
    <dbReference type="NCBI Taxonomy" id="94237"/>
    <lineage>
        <taxon>Eukaryota</taxon>
        <taxon>Metazoa</taxon>
        <taxon>Chordata</taxon>
        <taxon>Craniata</taxon>
        <taxon>Vertebrata</taxon>
        <taxon>Euteleostomi</taxon>
        <taxon>Actinopterygii</taxon>
        <taxon>Neopterygii</taxon>
        <taxon>Teleostei</taxon>
        <taxon>Neoteleostei</taxon>
        <taxon>Acanthomorphata</taxon>
        <taxon>Eupercaria</taxon>
        <taxon>Tetraodontiformes</taxon>
        <taxon>Molidae</taxon>
        <taxon>Mola</taxon>
    </lineage>
</organism>
<feature type="transmembrane region" description="Helical" evidence="9">
    <location>
        <begin position="184"/>
        <end position="208"/>
    </location>
</feature>
<evidence type="ECO:0000259" key="10">
    <source>
        <dbReference type="PROSITE" id="PS50262"/>
    </source>
</evidence>
<dbReference type="PROSITE" id="PS00237">
    <property type="entry name" value="G_PROTEIN_RECEP_F1_1"/>
    <property type="match status" value="1"/>
</dbReference>
<proteinExistence type="inferred from homology"/>
<name>A0A3Q3XH66_MOLML</name>
<dbReference type="OMA" id="KWDWKFG"/>
<dbReference type="InterPro" id="IPR000276">
    <property type="entry name" value="GPCR_Rhodpsn"/>
</dbReference>
<dbReference type="InterPro" id="IPR051893">
    <property type="entry name" value="HCARs"/>
</dbReference>
<dbReference type="GO" id="GO:0005886">
    <property type="term" value="C:plasma membrane"/>
    <property type="evidence" value="ECO:0007669"/>
    <property type="project" value="TreeGrafter"/>
</dbReference>
<evidence type="ECO:0000256" key="6">
    <source>
        <dbReference type="ARBA" id="ARBA00023170"/>
    </source>
</evidence>
<dbReference type="PANTHER" id="PTHR46048">
    <property type="entry name" value="HYDROXYCARBOXYLIC ACID RECEPTOR 2"/>
    <property type="match status" value="1"/>
</dbReference>
<evidence type="ECO:0000256" key="7">
    <source>
        <dbReference type="ARBA" id="ARBA00023224"/>
    </source>
</evidence>
<evidence type="ECO:0000256" key="5">
    <source>
        <dbReference type="ARBA" id="ARBA00023136"/>
    </source>
</evidence>
<feature type="domain" description="G-protein coupled receptors family 1 profile" evidence="10">
    <location>
        <begin position="35"/>
        <end position="290"/>
    </location>
</feature>
<sequence length="320" mass="36563">SNVSSSVCGCHFNSTLLISLLPPLLWTEFILGFLGNGLALWIFCCHLRPWKSSTVLLFNLVVADFLFIMALPFRASYYYFKMQWRFGQAVCNIVLFTLAMNRSGSTFFLMAITVDRYMRVVHPHHPINSVSSSKAMCGAFGLWLFTIAMTAHVFSVPHTNTMYCESFVVDTELPHNLSWHRFEFLFSFIIPLLVILYCTFHIICHLRGRQLAQHANIKKALCFITLVVVVFTVCFLPSNIMQVVIWIKTHHSLSTLPESELCPALEDVTNAFFLSISLTYLNSVLDPIIYYFYSPAIKDIFRKILHPSQEKTMSSANVTL</sequence>
<feature type="transmembrane region" description="Helical" evidence="9">
    <location>
        <begin position="135"/>
        <end position="154"/>
    </location>
</feature>
<accession>A0A3Q3XH66</accession>
<dbReference type="STRING" id="94237.ENSMMOP00000022506"/>
<keyword evidence="2 8" id="KW-0812">Transmembrane</keyword>
<evidence type="ECO:0000256" key="4">
    <source>
        <dbReference type="ARBA" id="ARBA00023040"/>
    </source>
</evidence>
<reference evidence="11" key="2">
    <citation type="submission" date="2025-09" db="UniProtKB">
        <authorList>
            <consortium name="Ensembl"/>
        </authorList>
    </citation>
    <scope>IDENTIFICATION</scope>
</reference>
<dbReference type="PANTHER" id="PTHR46048:SF6">
    <property type="entry name" value="HYDROXYCARBOXYLIC ACID RECEPTOR 2"/>
    <property type="match status" value="1"/>
</dbReference>
<keyword evidence="5 9" id="KW-0472">Membrane</keyword>
<feature type="transmembrane region" description="Helical" evidence="9">
    <location>
        <begin position="271"/>
        <end position="293"/>
    </location>
</feature>
<dbReference type="SUPFAM" id="SSF81321">
    <property type="entry name" value="Family A G protein-coupled receptor-like"/>
    <property type="match status" value="1"/>
</dbReference>
<keyword evidence="4 8" id="KW-0297">G-protein coupled receptor</keyword>
<feature type="transmembrane region" description="Helical" evidence="9">
    <location>
        <begin position="93"/>
        <end position="114"/>
    </location>
</feature>